<dbReference type="Pfam" id="PF23212">
    <property type="entry name" value="DUF7064"/>
    <property type="match status" value="1"/>
</dbReference>
<dbReference type="SUPFAM" id="SSF159245">
    <property type="entry name" value="AttH-like"/>
    <property type="match status" value="1"/>
</dbReference>
<organism evidence="3 4">
    <name type="scientific">Patulibacter medicamentivorans</name>
    <dbReference type="NCBI Taxonomy" id="1097667"/>
    <lineage>
        <taxon>Bacteria</taxon>
        <taxon>Bacillati</taxon>
        <taxon>Actinomycetota</taxon>
        <taxon>Thermoleophilia</taxon>
        <taxon>Solirubrobacterales</taxon>
        <taxon>Patulibacteraceae</taxon>
        <taxon>Patulibacter</taxon>
    </lineage>
</organism>
<feature type="domain" description="DUF7065" evidence="2">
    <location>
        <begin position="7"/>
        <end position="176"/>
    </location>
</feature>
<evidence type="ECO:0000313" key="4">
    <source>
        <dbReference type="Proteomes" id="UP000005143"/>
    </source>
</evidence>
<dbReference type="PATRIC" id="fig|1097667.3.peg.2072"/>
<proteinExistence type="predicted"/>
<accession>H0E5J9</accession>
<evidence type="ECO:0000313" key="3">
    <source>
        <dbReference type="EMBL" id="EHN11034.1"/>
    </source>
</evidence>
<sequence>MSGFVQHPDASELRQRPDAADEWWQDSVFVTWHAEEAGIGGTMRIGHEPNHEGGIAALWFGLVTADGQRYRRNLTAPLTDADRLVDGFGALGGRYRQTFDGRVRHRVSDDDLELDLEVEDFYPRTDFFPSDAGTVSDDFASAHFETSGRITGHVRLGERDYQVDGLCHRDHSWGTRRWDTLLNHRWIPGTFGPELSFGSIAWHGIDGSVRQFGYLVRDGVVTLADDVDIAVTFEPDGTTYRGGSAVWTMPDGERFAIDCAPYDATISEHHGVAVVDAICALERDGKRGFCDLEVSTNPRGGAGPITAALRANVTEGRSRRAQEPLPA</sequence>
<keyword evidence="4" id="KW-1185">Reference proteome</keyword>
<dbReference type="EMBL" id="AGUD01000191">
    <property type="protein sequence ID" value="EHN11034.1"/>
    <property type="molecule type" value="Genomic_DNA"/>
</dbReference>
<dbReference type="AlphaFoldDB" id="H0E5J9"/>
<feature type="domain" description="DUF7064" evidence="1">
    <location>
        <begin position="178"/>
        <end position="298"/>
    </location>
</feature>
<dbReference type="RefSeq" id="WP_007574623.1">
    <property type="nucleotide sequence ID" value="NZ_AGUD01000191.1"/>
</dbReference>
<reference evidence="3 4" key="1">
    <citation type="journal article" date="2013" name="Biodegradation">
        <title>Quantitative proteomic analysis of ibuprofen-degrading Patulibacter sp. strain I11.</title>
        <authorList>
            <person name="Almeida B."/>
            <person name="Kjeldal H."/>
            <person name="Lolas I."/>
            <person name="Knudsen A.D."/>
            <person name="Carvalho G."/>
            <person name="Nielsen K.L."/>
            <person name="Barreto Crespo M.T."/>
            <person name="Stensballe A."/>
            <person name="Nielsen J.L."/>
        </authorList>
    </citation>
    <scope>NUCLEOTIDE SEQUENCE [LARGE SCALE GENOMIC DNA]</scope>
    <source>
        <strain evidence="3 4">I11</strain>
    </source>
</reference>
<gene>
    <name evidence="3" type="ORF">PAI11_20900</name>
</gene>
<dbReference type="InterPro" id="IPR055492">
    <property type="entry name" value="DUF7064"/>
</dbReference>
<dbReference type="InterPro" id="IPR055493">
    <property type="entry name" value="DUF7065"/>
</dbReference>
<protein>
    <recommendedName>
        <fullName evidence="5">AttH domain-containing protein</fullName>
    </recommendedName>
</protein>
<comment type="caution">
    <text evidence="3">The sequence shown here is derived from an EMBL/GenBank/DDBJ whole genome shotgun (WGS) entry which is preliminary data.</text>
</comment>
<name>H0E5J9_9ACTN</name>
<evidence type="ECO:0000259" key="2">
    <source>
        <dbReference type="Pfam" id="PF23213"/>
    </source>
</evidence>
<dbReference type="Proteomes" id="UP000005143">
    <property type="component" value="Unassembled WGS sequence"/>
</dbReference>
<dbReference type="OrthoDB" id="7054648at2"/>
<evidence type="ECO:0000259" key="1">
    <source>
        <dbReference type="Pfam" id="PF23212"/>
    </source>
</evidence>
<dbReference type="Pfam" id="PF23213">
    <property type="entry name" value="DUF7065"/>
    <property type="match status" value="1"/>
</dbReference>
<evidence type="ECO:0008006" key="5">
    <source>
        <dbReference type="Google" id="ProtNLM"/>
    </source>
</evidence>